<proteinExistence type="predicted"/>
<dbReference type="PROSITE" id="PS50012">
    <property type="entry name" value="RCC1_3"/>
    <property type="match status" value="1"/>
</dbReference>
<evidence type="ECO:0000313" key="2">
    <source>
        <dbReference type="EMBL" id="MDC0670597.1"/>
    </source>
</evidence>
<sequence length="400" mass="43272">MRWRRVAVGLLVTCLAGCGPRLARAPGWTQVTVGDGHACAIRGGKLYCWGSNMLGELGSALRRDHRSSGLYFPYRRYPTRVAGRGWSHVGAHEEATCGIRRGRLFCWGDGSDLSRLFGVDGDMFRHPQRVGERSDWRTALPTDDGVCALRRDGALFCQGSSGLDDLDTMNQLGLSIGWSTIDAGFLTNGGILRGRPWVWGEGARRREPPTSVAEIPGAGPWRDLALGDGHGCGIRRGELYCWGTNRYGELGDGTTTDRNEPIRVGESAGWTDVAAGGSTTCGIDGGALYCWGVVAWGKFRAIEEPPASTFFTTPQLADPRRDWSAIAVSYWIACGLRGGGRLACRTHPMFEIGADGKPIDPTATEPRPFVTPGTHKYELLPVSLMLGVPPSATSRPTTNY</sequence>
<keyword evidence="3" id="KW-1185">Reference proteome</keyword>
<dbReference type="RefSeq" id="WP_272000414.1">
    <property type="nucleotide sequence ID" value="NZ_JAQNDN010000013.1"/>
</dbReference>
<accession>A0ABT5BC02</accession>
<dbReference type="PANTHER" id="PTHR45982">
    <property type="entry name" value="REGULATOR OF CHROMOSOME CONDENSATION"/>
    <property type="match status" value="1"/>
</dbReference>
<dbReference type="Proteomes" id="UP001217838">
    <property type="component" value="Unassembled WGS sequence"/>
</dbReference>
<name>A0ABT5BC02_9BACT</name>
<reference evidence="2 3" key="1">
    <citation type="submission" date="2022-11" db="EMBL/GenBank/DDBJ databases">
        <title>Minimal conservation of predation-associated metabolite biosynthetic gene clusters underscores biosynthetic potential of Myxococcota including descriptions for ten novel species: Archangium lansinium sp. nov., Myxococcus landrumus sp. nov., Nannocystis bai.</title>
        <authorList>
            <person name="Ahearne A."/>
            <person name="Stevens C."/>
            <person name="Dowd S."/>
        </authorList>
    </citation>
    <scope>NUCLEOTIDE SEQUENCE [LARGE SCALE GENOMIC DNA]</scope>
    <source>
        <strain evidence="2 3">NCELM</strain>
    </source>
</reference>
<dbReference type="EMBL" id="JAQNDN010000013">
    <property type="protein sequence ID" value="MDC0670597.1"/>
    <property type="molecule type" value="Genomic_DNA"/>
</dbReference>
<organism evidence="2 3">
    <name type="scientific">Nannocystis radixulma</name>
    <dbReference type="NCBI Taxonomy" id="2995305"/>
    <lineage>
        <taxon>Bacteria</taxon>
        <taxon>Pseudomonadati</taxon>
        <taxon>Myxococcota</taxon>
        <taxon>Polyangia</taxon>
        <taxon>Nannocystales</taxon>
        <taxon>Nannocystaceae</taxon>
        <taxon>Nannocystis</taxon>
    </lineage>
</organism>
<evidence type="ECO:0000313" key="3">
    <source>
        <dbReference type="Proteomes" id="UP001217838"/>
    </source>
</evidence>
<comment type="caution">
    <text evidence="2">The sequence shown here is derived from an EMBL/GenBank/DDBJ whole genome shotgun (WGS) entry which is preliminary data.</text>
</comment>
<evidence type="ECO:0008006" key="4">
    <source>
        <dbReference type="Google" id="ProtNLM"/>
    </source>
</evidence>
<protein>
    <recommendedName>
        <fullName evidence="4">Regulator of chromosome condensation (RCC1) repeat-containing protein</fullName>
    </recommendedName>
</protein>
<dbReference type="InterPro" id="IPR051553">
    <property type="entry name" value="Ran_GTPase-activating"/>
</dbReference>
<feature type="signal peptide" evidence="1">
    <location>
        <begin position="1"/>
        <end position="25"/>
    </location>
</feature>
<dbReference type="InterPro" id="IPR009091">
    <property type="entry name" value="RCC1/BLIP-II"/>
</dbReference>
<dbReference type="Pfam" id="PF00415">
    <property type="entry name" value="RCC1"/>
    <property type="match status" value="1"/>
</dbReference>
<keyword evidence="1" id="KW-0732">Signal</keyword>
<gene>
    <name evidence="2" type="ORF">POL58_22765</name>
</gene>
<evidence type="ECO:0000256" key="1">
    <source>
        <dbReference type="SAM" id="SignalP"/>
    </source>
</evidence>
<dbReference type="PANTHER" id="PTHR45982:SF1">
    <property type="entry name" value="REGULATOR OF CHROMOSOME CONDENSATION"/>
    <property type="match status" value="1"/>
</dbReference>
<dbReference type="SUPFAM" id="SSF50985">
    <property type="entry name" value="RCC1/BLIP-II"/>
    <property type="match status" value="1"/>
</dbReference>
<feature type="chain" id="PRO_5045368337" description="Regulator of chromosome condensation (RCC1) repeat-containing protein" evidence="1">
    <location>
        <begin position="26"/>
        <end position="400"/>
    </location>
</feature>
<dbReference type="InterPro" id="IPR000408">
    <property type="entry name" value="Reg_chr_condens"/>
</dbReference>
<dbReference type="Gene3D" id="2.130.10.30">
    <property type="entry name" value="Regulator of chromosome condensation 1/beta-lactamase-inhibitor protein II"/>
    <property type="match status" value="2"/>
</dbReference>